<reference evidence="2 3" key="1">
    <citation type="submission" date="2024-04" db="EMBL/GenBank/DDBJ databases">
        <title>Draft genome sequence of Pseudoxanthomonas putridarboris WD12.</title>
        <authorList>
            <person name="Oh J."/>
        </authorList>
    </citation>
    <scope>NUCLEOTIDE SEQUENCE [LARGE SCALE GENOMIC DNA]</scope>
    <source>
        <strain evidence="2 3">WD12</strain>
    </source>
</reference>
<dbReference type="InterPro" id="IPR000834">
    <property type="entry name" value="Peptidase_M14"/>
</dbReference>
<organism evidence="2 3">
    <name type="scientific">Pseudoxanthomonas putridarboris</name>
    <dbReference type="NCBI Taxonomy" id="752605"/>
    <lineage>
        <taxon>Bacteria</taxon>
        <taxon>Pseudomonadati</taxon>
        <taxon>Pseudomonadota</taxon>
        <taxon>Gammaproteobacteria</taxon>
        <taxon>Lysobacterales</taxon>
        <taxon>Lysobacteraceae</taxon>
        <taxon>Pseudoxanthomonas</taxon>
    </lineage>
</organism>
<comment type="caution">
    <text evidence="2">The sequence shown here is derived from an EMBL/GenBank/DDBJ whole genome shotgun (WGS) entry which is preliminary data.</text>
</comment>
<gene>
    <name evidence="2" type="ORF">AAD027_11835</name>
</gene>
<evidence type="ECO:0000259" key="1">
    <source>
        <dbReference type="Pfam" id="PF00246"/>
    </source>
</evidence>
<dbReference type="GO" id="GO:0004180">
    <property type="term" value="F:carboxypeptidase activity"/>
    <property type="evidence" value="ECO:0007669"/>
    <property type="project" value="UniProtKB-KW"/>
</dbReference>
<name>A0ABU9J1C9_9GAMM</name>
<dbReference type="Gene3D" id="3.40.630.10">
    <property type="entry name" value="Zn peptidases"/>
    <property type="match status" value="1"/>
</dbReference>
<dbReference type="Pfam" id="PF00246">
    <property type="entry name" value="Peptidase_M14"/>
    <property type="match status" value="1"/>
</dbReference>
<keyword evidence="3" id="KW-1185">Reference proteome</keyword>
<keyword evidence="2" id="KW-0378">Hydrolase</keyword>
<sequence>MPVHAGSARHLTLPARLRTLQRTLPTATAVMRLAHSLLLVFMMLIPTVGIARDDDTPSSPPSTPVPPPPAWLAGLDALYDDRLRVAGLDERRFTAEHWWDIATPLLASKRGFRVEEIGLSVEERPLRHVAWGKGRTRVLLWSQMHGDESTASMALADVFRFLGEHPDHPVVKRLRARTSLHILPILNPDGAARFQRRNVQGIDLNQDARALATPEARTLKALYDRVRPEYGFNLHDQRMGYRVGDSGRGVAIALLSPPYNAAGEVNPVRARAIEVAGAIRIALEPYLAGHMARWDETFNPRAFGDLTTQWGTSTVLIEAGGIEGDPQKQRLRKLYFLGLVAALDSIATGSHAGVPADLYRDLPENGDVWPDLLVRGGTLSVPGQPPTRADLTVNFKDPLTERGGSIAYVGDLADARARHTIHARGLYIVPMPGPTGPAGGSASSRPIVPGAPAYFHLSRDPHGHDIVWTLAGDVDAAHPRPAP</sequence>
<feature type="domain" description="Peptidase M14" evidence="1">
    <location>
        <begin position="113"/>
        <end position="206"/>
    </location>
</feature>
<proteinExistence type="predicted"/>
<evidence type="ECO:0000313" key="2">
    <source>
        <dbReference type="EMBL" id="MEL1265049.1"/>
    </source>
</evidence>
<keyword evidence="2" id="KW-0121">Carboxypeptidase</keyword>
<dbReference type="EMBL" id="JBBWWT010000005">
    <property type="protein sequence ID" value="MEL1265049.1"/>
    <property type="molecule type" value="Genomic_DNA"/>
</dbReference>
<dbReference type="SUPFAM" id="SSF53187">
    <property type="entry name" value="Zn-dependent exopeptidases"/>
    <property type="match status" value="1"/>
</dbReference>
<evidence type="ECO:0000313" key="3">
    <source>
        <dbReference type="Proteomes" id="UP001459204"/>
    </source>
</evidence>
<dbReference type="Proteomes" id="UP001459204">
    <property type="component" value="Unassembled WGS sequence"/>
</dbReference>
<keyword evidence="2" id="KW-0645">Protease</keyword>
<accession>A0ABU9J1C9</accession>
<protein>
    <submittedName>
        <fullName evidence="2">M14 family zinc carboxypeptidase</fullName>
    </submittedName>
</protein>